<reference evidence="3" key="1">
    <citation type="submission" date="2022-09" db="EMBL/GenBank/DDBJ databases">
        <title>Culturomic study of gut microbiota in children with autism spectrum disorder.</title>
        <authorList>
            <person name="Efimov B.A."/>
            <person name="Chaplin A.V."/>
            <person name="Sokolova S.R."/>
            <person name="Pikina A.P."/>
            <person name="Korzhanova M."/>
            <person name="Belova V."/>
            <person name="Korostin D."/>
        </authorList>
    </citation>
    <scope>NUCLEOTIDE SEQUENCE</scope>
    <source>
        <strain evidence="3">ASD5510</strain>
    </source>
</reference>
<feature type="binding site" evidence="1">
    <location>
        <begin position="69"/>
        <end position="71"/>
    </location>
    <ligand>
        <name>L-histidine</name>
        <dbReference type="ChEBI" id="CHEBI:57595"/>
    </ligand>
</feature>
<dbReference type="Gene3D" id="3.30.930.10">
    <property type="entry name" value="Bira Bifunctional Protein, Domain 2"/>
    <property type="match status" value="1"/>
</dbReference>
<dbReference type="GO" id="GO:0140096">
    <property type="term" value="F:catalytic activity, acting on a protein"/>
    <property type="evidence" value="ECO:0007669"/>
    <property type="project" value="UniProtKB-ARBA"/>
</dbReference>
<sequence length="375" mass="42830">MKYKKAELKPDEKACLELRGLYEQYGYKKYKMSKFEEYSLYVENKDFLASDKVITFTDLDGRLLALKPDVTLSIIKNTQATIQCNEKLYYIENVYRESRESHTFKEISQMGLEYIGKVDAYCITEVIALAAKSLRTISKDYILEVAHMSFVVELLESLQVNEHIKFKLLRLIRSKNVDGLRRTAEKADLSELQIESLCRLPFLYGDVNKTIKEAKKISLNKAMDRSLDELSEIYGALKALGLAKNIQVDLSIVNDIDYYNGIIFKGYIKELGRCVLAGGQYDQAMALLGKKVEAIGFALYLNEINRIAEQKPLYDVDAVVIYPCGEDVVTVAEAVRQLQKEGLSVRAEKAVPPNVRYRELYRLENGILKKEEPSC</sequence>
<dbReference type="GO" id="GO:0005737">
    <property type="term" value="C:cytoplasm"/>
    <property type="evidence" value="ECO:0007669"/>
    <property type="project" value="InterPro"/>
</dbReference>
<keyword evidence="3" id="KW-0808">Transferase</keyword>
<feature type="binding site" evidence="1">
    <location>
        <position position="113"/>
    </location>
    <ligand>
        <name>L-histidine</name>
        <dbReference type="ChEBI" id="CHEBI:57595"/>
    </ligand>
</feature>
<proteinExistence type="predicted"/>
<gene>
    <name evidence="3" type="ORF">OBO34_03380</name>
</gene>
<comment type="caution">
    <text evidence="3">The sequence shown here is derived from an EMBL/GenBank/DDBJ whole genome shotgun (WGS) entry which is preliminary data.</text>
</comment>
<dbReference type="AlphaFoldDB" id="A0A9J6QN67"/>
<dbReference type="GO" id="GO:0006427">
    <property type="term" value="P:histidyl-tRNA aminoacylation"/>
    <property type="evidence" value="ECO:0007669"/>
    <property type="project" value="TreeGrafter"/>
</dbReference>
<evidence type="ECO:0000259" key="2">
    <source>
        <dbReference type="Pfam" id="PF13393"/>
    </source>
</evidence>
<evidence type="ECO:0000313" key="4">
    <source>
        <dbReference type="Proteomes" id="UP001065549"/>
    </source>
</evidence>
<accession>A0A9J6QN67</accession>
<feature type="domain" description="Class II Histidinyl-tRNA synthetase (HisRS)-like catalytic core" evidence="2">
    <location>
        <begin position="11"/>
        <end position="304"/>
    </location>
</feature>
<dbReference type="GO" id="GO:0004821">
    <property type="term" value="F:histidine-tRNA ligase activity"/>
    <property type="evidence" value="ECO:0007669"/>
    <property type="project" value="TreeGrafter"/>
</dbReference>
<name>A0A9J6QN67_9FIRM</name>
<keyword evidence="4" id="KW-1185">Reference proteome</keyword>
<dbReference type="SUPFAM" id="SSF55681">
    <property type="entry name" value="Class II aaRS and biotin synthetases"/>
    <property type="match status" value="1"/>
</dbReference>
<evidence type="ECO:0000313" key="3">
    <source>
        <dbReference type="EMBL" id="MCU7377394.1"/>
    </source>
</evidence>
<dbReference type="Proteomes" id="UP001065549">
    <property type="component" value="Unassembled WGS sequence"/>
</dbReference>
<dbReference type="PIRSF" id="PIRSF001549">
    <property type="entry name" value="His-tRNA_synth"/>
    <property type="match status" value="1"/>
</dbReference>
<feature type="binding site" evidence="1">
    <location>
        <position position="96"/>
    </location>
    <ligand>
        <name>L-histidine</name>
        <dbReference type="ChEBI" id="CHEBI:57595"/>
    </ligand>
</feature>
<protein>
    <submittedName>
        <fullName evidence="3">ATP phosphoribosyltransferase regulatory subunit</fullName>
    </submittedName>
</protein>
<feature type="binding site" evidence="1">
    <location>
        <position position="109"/>
    </location>
    <ligand>
        <name>L-histidine</name>
        <dbReference type="ChEBI" id="CHEBI:57595"/>
    </ligand>
</feature>
<dbReference type="PANTHER" id="PTHR43707:SF1">
    <property type="entry name" value="HISTIDINE--TRNA LIGASE, MITOCHONDRIAL-RELATED"/>
    <property type="match status" value="1"/>
</dbReference>
<dbReference type="InterPro" id="IPR045864">
    <property type="entry name" value="aa-tRNA-synth_II/BPL/LPL"/>
</dbReference>
<dbReference type="InterPro" id="IPR004516">
    <property type="entry name" value="HisRS/HisZ"/>
</dbReference>
<dbReference type="PANTHER" id="PTHR43707">
    <property type="entry name" value="HISTIDYL-TRNA SYNTHETASE"/>
    <property type="match status" value="1"/>
</dbReference>
<evidence type="ECO:0000256" key="1">
    <source>
        <dbReference type="PIRSR" id="PIRSR001549-1"/>
    </source>
</evidence>
<organism evidence="3 4">
    <name type="scientific">Hominibacterium faecale</name>
    <dbReference type="NCBI Taxonomy" id="2839743"/>
    <lineage>
        <taxon>Bacteria</taxon>
        <taxon>Bacillati</taxon>
        <taxon>Bacillota</taxon>
        <taxon>Clostridia</taxon>
        <taxon>Peptostreptococcales</taxon>
        <taxon>Anaerovoracaceae</taxon>
        <taxon>Hominibacterium</taxon>
    </lineage>
</organism>
<dbReference type="GO" id="GO:0016757">
    <property type="term" value="F:glycosyltransferase activity"/>
    <property type="evidence" value="ECO:0007669"/>
    <property type="project" value="UniProtKB-KW"/>
</dbReference>
<dbReference type="RefSeq" id="WP_148397086.1">
    <property type="nucleotide sequence ID" value="NZ_JAJAGH010000010.1"/>
</dbReference>
<dbReference type="EMBL" id="JAOSHN010000001">
    <property type="protein sequence ID" value="MCU7377394.1"/>
    <property type="molecule type" value="Genomic_DNA"/>
</dbReference>
<feature type="binding site" evidence="1">
    <location>
        <begin position="258"/>
        <end position="259"/>
    </location>
    <ligand>
        <name>L-histidine</name>
        <dbReference type="ChEBI" id="CHEBI:57595"/>
    </ligand>
</feature>
<keyword evidence="3" id="KW-0328">Glycosyltransferase</keyword>
<dbReference type="Pfam" id="PF13393">
    <property type="entry name" value="tRNA-synt_His"/>
    <property type="match status" value="1"/>
</dbReference>
<dbReference type="InterPro" id="IPR041715">
    <property type="entry name" value="HisRS-like_core"/>
</dbReference>